<dbReference type="AlphaFoldDB" id="A0A370H479"/>
<dbReference type="Gene3D" id="3.40.50.1110">
    <property type="entry name" value="SGNH hydrolase"/>
    <property type="match status" value="1"/>
</dbReference>
<dbReference type="EMBL" id="QQAZ01000005">
    <property type="protein sequence ID" value="RDI50990.1"/>
    <property type="molecule type" value="Genomic_DNA"/>
</dbReference>
<sequence length="262" mass="28191">MTTEDAAARPITRYVALGDSQTEGVGDPDGRGGHRGWADRLADQLAAANPRSTYANLAVRGRRAGAIRAEQLGPALALKPDLASVVAGMNDLIRPRFDQHAVLADIDAMFAELTAAGARVVTFTYPDIGGVAPIVRPLSARVRAMNARLRELARRPGIVLVDFEPVAATTDPRVWAEDRLHLNPLGHDLVARAVADTLGLPGADDSWRQPLPPHRRGVAELVTAELRWAALHMAPWIGRRLRGVSTGTHITAKRPQLLPIAD</sequence>
<evidence type="ECO:0000313" key="3">
    <source>
        <dbReference type="Proteomes" id="UP000255355"/>
    </source>
</evidence>
<evidence type="ECO:0000259" key="1">
    <source>
        <dbReference type="Pfam" id="PF13472"/>
    </source>
</evidence>
<dbReference type="PANTHER" id="PTHR43784:SF2">
    <property type="entry name" value="GDSL-LIKE LIPASE_ACYLHYDROLASE, PUTATIVE (AFU_ORTHOLOGUE AFUA_2G00820)-RELATED"/>
    <property type="match status" value="1"/>
</dbReference>
<keyword evidence="3" id="KW-1185">Reference proteome</keyword>
<dbReference type="InterPro" id="IPR053140">
    <property type="entry name" value="GDSL_Rv0518-like"/>
</dbReference>
<dbReference type="PANTHER" id="PTHR43784">
    <property type="entry name" value="GDSL-LIKE LIPASE/ACYLHYDROLASE, PUTATIVE (AFU_ORTHOLOGUE AFUA_2G00820)-RELATED"/>
    <property type="match status" value="1"/>
</dbReference>
<organism evidence="2 3">
    <name type="scientific">Nocardia mexicana</name>
    <dbReference type="NCBI Taxonomy" id="279262"/>
    <lineage>
        <taxon>Bacteria</taxon>
        <taxon>Bacillati</taxon>
        <taxon>Actinomycetota</taxon>
        <taxon>Actinomycetes</taxon>
        <taxon>Mycobacteriales</taxon>
        <taxon>Nocardiaceae</taxon>
        <taxon>Nocardia</taxon>
    </lineage>
</organism>
<proteinExistence type="predicted"/>
<dbReference type="STRING" id="1210089.GCA_001613165_03315"/>
<accession>A0A370H479</accession>
<dbReference type="RefSeq" id="WP_246011318.1">
    <property type="nucleotide sequence ID" value="NZ_QQAZ01000005.1"/>
</dbReference>
<feature type="domain" description="SGNH hydrolase-type esterase" evidence="1">
    <location>
        <begin position="16"/>
        <end position="189"/>
    </location>
</feature>
<dbReference type="InterPro" id="IPR036514">
    <property type="entry name" value="SGNH_hydro_sf"/>
</dbReference>
<evidence type="ECO:0000313" key="2">
    <source>
        <dbReference type="EMBL" id="RDI50990.1"/>
    </source>
</evidence>
<dbReference type="InterPro" id="IPR013830">
    <property type="entry name" value="SGNH_hydro"/>
</dbReference>
<name>A0A370H479_9NOCA</name>
<dbReference type="Pfam" id="PF13472">
    <property type="entry name" value="Lipase_GDSL_2"/>
    <property type="match status" value="1"/>
</dbReference>
<protein>
    <submittedName>
        <fullName evidence="2">Lysophospholipase L1-like esterase</fullName>
    </submittedName>
</protein>
<reference evidence="2 3" key="1">
    <citation type="submission" date="2018-07" db="EMBL/GenBank/DDBJ databases">
        <title>Genomic Encyclopedia of Type Strains, Phase IV (KMG-IV): sequencing the most valuable type-strain genomes for metagenomic binning, comparative biology and taxonomic classification.</title>
        <authorList>
            <person name="Goeker M."/>
        </authorList>
    </citation>
    <scope>NUCLEOTIDE SEQUENCE [LARGE SCALE GENOMIC DNA]</scope>
    <source>
        <strain evidence="2 3">DSM 44952</strain>
    </source>
</reference>
<dbReference type="SUPFAM" id="SSF52266">
    <property type="entry name" value="SGNH hydrolase"/>
    <property type="match status" value="1"/>
</dbReference>
<dbReference type="Proteomes" id="UP000255355">
    <property type="component" value="Unassembled WGS sequence"/>
</dbReference>
<comment type="caution">
    <text evidence="2">The sequence shown here is derived from an EMBL/GenBank/DDBJ whole genome shotgun (WGS) entry which is preliminary data.</text>
</comment>
<dbReference type="CDD" id="cd01832">
    <property type="entry name" value="SGNH_hydrolase_like_1"/>
    <property type="match status" value="1"/>
</dbReference>
<gene>
    <name evidence="2" type="ORF">DFR68_105467</name>
</gene>